<keyword evidence="5 11" id="KW-0812">Transmembrane</keyword>
<dbReference type="Gene3D" id="2.40.170.20">
    <property type="entry name" value="TonB-dependent receptor, beta-barrel domain"/>
    <property type="match status" value="1"/>
</dbReference>
<gene>
    <name evidence="16" type="ORF">DRW07_13625</name>
</gene>
<dbReference type="AlphaFoldDB" id="A0A3N5Y079"/>
<dbReference type="InterPro" id="IPR036942">
    <property type="entry name" value="Beta-barrel_TonB_sf"/>
</dbReference>
<dbReference type="OrthoDB" id="9764669at2"/>
<keyword evidence="17" id="KW-1185">Reference proteome</keyword>
<keyword evidence="7 12" id="KW-0798">TonB box</keyword>
<comment type="similarity">
    <text evidence="2">Belongs to the TonB-dependent receptor family. Hemoglobin/haptoglobin binding protein subfamily.</text>
</comment>
<evidence type="ECO:0000256" key="9">
    <source>
        <dbReference type="ARBA" id="ARBA00023170"/>
    </source>
</evidence>
<protein>
    <recommendedName>
        <fullName evidence="18">TonB-dependent receptor</fullName>
    </recommendedName>
</protein>
<evidence type="ECO:0000256" key="4">
    <source>
        <dbReference type="ARBA" id="ARBA00022452"/>
    </source>
</evidence>
<keyword evidence="9" id="KW-0675">Receptor</keyword>
<evidence type="ECO:0000256" key="3">
    <source>
        <dbReference type="ARBA" id="ARBA00022448"/>
    </source>
</evidence>
<evidence type="ECO:0000313" key="16">
    <source>
        <dbReference type="EMBL" id="RPJ65846.1"/>
    </source>
</evidence>
<dbReference type="GO" id="GO:0015344">
    <property type="term" value="F:siderophore uptake transmembrane transporter activity"/>
    <property type="evidence" value="ECO:0007669"/>
    <property type="project" value="TreeGrafter"/>
</dbReference>
<dbReference type="Proteomes" id="UP000275281">
    <property type="component" value="Unassembled WGS sequence"/>
</dbReference>
<evidence type="ECO:0000256" key="13">
    <source>
        <dbReference type="SAM" id="SignalP"/>
    </source>
</evidence>
<evidence type="ECO:0008006" key="18">
    <source>
        <dbReference type="Google" id="ProtNLM"/>
    </source>
</evidence>
<name>A0A3N5Y079_9ALTE</name>
<keyword evidence="10 11" id="KW-0998">Cell outer membrane</keyword>
<organism evidence="16 17">
    <name type="scientific">Alteromonas sediminis</name>
    <dbReference type="NCBI Taxonomy" id="2259342"/>
    <lineage>
        <taxon>Bacteria</taxon>
        <taxon>Pseudomonadati</taxon>
        <taxon>Pseudomonadota</taxon>
        <taxon>Gammaproteobacteria</taxon>
        <taxon>Alteromonadales</taxon>
        <taxon>Alteromonadaceae</taxon>
        <taxon>Alteromonas/Salinimonas group</taxon>
        <taxon>Alteromonas</taxon>
    </lineage>
</organism>
<dbReference type="PANTHER" id="PTHR30069">
    <property type="entry name" value="TONB-DEPENDENT OUTER MEMBRANE RECEPTOR"/>
    <property type="match status" value="1"/>
</dbReference>
<dbReference type="Pfam" id="PF07715">
    <property type="entry name" value="Plug"/>
    <property type="match status" value="1"/>
</dbReference>
<evidence type="ECO:0000256" key="12">
    <source>
        <dbReference type="RuleBase" id="RU003357"/>
    </source>
</evidence>
<keyword evidence="6 13" id="KW-0732">Signal</keyword>
<dbReference type="PANTHER" id="PTHR30069:SF29">
    <property type="entry name" value="HEMOGLOBIN AND HEMOGLOBIN-HAPTOGLOBIN-BINDING PROTEIN 1-RELATED"/>
    <property type="match status" value="1"/>
</dbReference>
<evidence type="ECO:0000313" key="17">
    <source>
        <dbReference type="Proteomes" id="UP000275281"/>
    </source>
</evidence>
<feature type="signal peptide" evidence="13">
    <location>
        <begin position="1"/>
        <end position="22"/>
    </location>
</feature>
<evidence type="ECO:0000256" key="5">
    <source>
        <dbReference type="ARBA" id="ARBA00022692"/>
    </source>
</evidence>
<dbReference type="SUPFAM" id="SSF56935">
    <property type="entry name" value="Porins"/>
    <property type="match status" value="1"/>
</dbReference>
<evidence type="ECO:0000256" key="10">
    <source>
        <dbReference type="ARBA" id="ARBA00023237"/>
    </source>
</evidence>
<dbReference type="PROSITE" id="PS52016">
    <property type="entry name" value="TONB_DEPENDENT_REC_3"/>
    <property type="match status" value="1"/>
</dbReference>
<feature type="domain" description="TonB-dependent receptor-like beta-barrel" evidence="14">
    <location>
        <begin position="265"/>
        <end position="737"/>
    </location>
</feature>
<evidence type="ECO:0000259" key="14">
    <source>
        <dbReference type="Pfam" id="PF00593"/>
    </source>
</evidence>
<dbReference type="GO" id="GO:0009279">
    <property type="term" value="C:cell outer membrane"/>
    <property type="evidence" value="ECO:0007669"/>
    <property type="project" value="UniProtKB-SubCell"/>
</dbReference>
<evidence type="ECO:0000259" key="15">
    <source>
        <dbReference type="Pfam" id="PF07715"/>
    </source>
</evidence>
<dbReference type="EMBL" id="RPOK01000004">
    <property type="protein sequence ID" value="RPJ65846.1"/>
    <property type="molecule type" value="Genomic_DNA"/>
</dbReference>
<evidence type="ECO:0000256" key="11">
    <source>
        <dbReference type="PROSITE-ProRule" id="PRU01360"/>
    </source>
</evidence>
<dbReference type="InterPro" id="IPR039426">
    <property type="entry name" value="TonB-dep_rcpt-like"/>
</dbReference>
<evidence type="ECO:0000256" key="7">
    <source>
        <dbReference type="ARBA" id="ARBA00023077"/>
    </source>
</evidence>
<dbReference type="InterPro" id="IPR000531">
    <property type="entry name" value="Beta-barrel_TonB"/>
</dbReference>
<comment type="caution">
    <text evidence="16">The sequence shown here is derived from an EMBL/GenBank/DDBJ whole genome shotgun (WGS) entry which is preliminary data.</text>
</comment>
<feature type="domain" description="TonB-dependent receptor plug" evidence="15">
    <location>
        <begin position="52"/>
        <end position="162"/>
    </location>
</feature>
<reference evidence="16 17" key="1">
    <citation type="submission" date="2018-11" db="EMBL/GenBank/DDBJ databases">
        <authorList>
            <person name="Ye M.-Q."/>
            <person name="Du Z.-J."/>
        </authorList>
    </citation>
    <scope>NUCLEOTIDE SEQUENCE [LARGE SCALE GENOMIC DNA]</scope>
    <source>
        <strain evidence="16 17">U0105</strain>
    </source>
</reference>
<keyword evidence="8 11" id="KW-0472">Membrane</keyword>
<feature type="chain" id="PRO_5018056066" description="TonB-dependent receptor" evidence="13">
    <location>
        <begin position="23"/>
        <end position="774"/>
    </location>
</feature>
<evidence type="ECO:0000256" key="2">
    <source>
        <dbReference type="ARBA" id="ARBA00008143"/>
    </source>
</evidence>
<dbReference type="InterPro" id="IPR012910">
    <property type="entry name" value="Plug_dom"/>
</dbReference>
<accession>A0A3N5Y079</accession>
<sequence>MRSNYCRLCIASFAALSFNISAQNNIDALLDLSIEELLELEIQVASNVVTELRKQPTSITTITADNIRLSGARTLNELLTIYVPGFFLVEDQDDTIAGFRGVVPDNNSKTMLLLNGESLNTEWFWGAPDALLNGVELELIERVEIIRGPGSVTLGQGALLGVINIVTRKNKSNGANVMLKAGENGYRKATLDVTVKNEDVMAFLYLSKGDYNGQKMENRGWAQSRFDQGLSVYQRNHKLKRSDHQTLFSQVTYKNVNIDLYHFEQGRDLYNFYRDREVVRQTLNGASIQYAHTFNDAIRLKVSARYSNDEYQLFSHGNNIRTPERLYFESVASQFSSFSMANERADDSVEPDLNMGGTGEIRQGVKLLLNWDNPLPGHKIALGTEYVSYRYGRTDSNGHNYILNEEIQLLGFSSDGQGGFIQTNDLNETNTWAKPASVAIRSIFLEDIYQYSDSLDLFAAFRFDDHPNWGSQLSPRVGVLYDVEKTHLFRLTWQTGFRGAVGVQFTGGFVQDGLLAQSNFPIANAWADSYGDFNFDGIVGNATEQLSSVEPETIESVELSYQYSKNALQFSSVIFHNTFQDILAADANGWVGLEFGDKIGTDDIGTWGGNWYYQNQSGKLTQRGVELELRYQYENLKLSASHAHVSVVNADPGVIGGYVLPGKKVAAYPEDVSRLHINYATELALGQLSINYEHVYFWQFHAPTGVTVSGGTIANVGVGLTLPSVKNLELSAIIKNLWQEDSLYPINGTGDLLGANGTPAIEKRSAWLSLLYSF</sequence>
<dbReference type="GO" id="GO:0044718">
    <property type="term" value="P:siderophore transmembrane transport"/>
    <property type="evidence" value="ECO:0007669"/>
    <property type="project" value="TreeGrafter"/>
</dbReference>
<proteinExistence type="inferred from homology"/>
<evidence type="ECO:0000256" key="6">
    <source>
        <dbReference type="ARBA" id="ARBA00022729"/>
    </source>
</evidence>
<dbReference type="Pfam" id="PF00593">
    <property type="entry name" value="TonB_dep_Rec_b-barrel"/>
    <property type="match status" value="1"/>
</dbReference>
<evidence type="ECO:0000256" key="8">
    <source>
        <dbReference type="ARBA" id="ARBA00023136"/>
    </source>
</evidence>
<comment type="subcellular location">
    <subcellularLocation>
        <location evidence="1 11">Cell outer membrane</location>
        <topology evidence="1 11">Multi-pass membrane protein</topology>
    </subcellularLocation>
</comment>
<dbReference type="Gene3D" id="2.170.130.10">
    <property type="entry name" value="TonB-dependent receptor, plug domain"/>
    <property type="match status" value="1"/>
</dbReference>
<evidence type="ECO:0000256" key="1">
    <source>
        <dbReference type="ARBA" id="ARBA00004571"/>
    </source>
</evidence>
<dbReference type="InterPro" id="IPR037066">
    <property type="entry name" value="Plug_dom_sf"/>
</dbReference>
<dbReference type="RefSeq" id="WP_124028477.1">
    <property type="nucleotide sequence ID" value="NZ_JBHRSN010000007.1"/>
</dbReference>
<keyword evidence="3 11" id="KW-0813">Transport</keyword>
<keyword evidence="4 11" id="KW-1134">Transmembrane beta strand</keyword>